<organism evidence="1 2">
    <name type="scientific">Cylicostephanus goldi</name>
    <name type="common">Nematode worm</name>
    <dbReference type="NCBI Taxonomy" id="71465"/>
    <lineage>
        <taxon>Eukaryota</taxon>
        <taxon>Metazoa</taxon>
        <taxon>Ecdysozoa</taxon>
        <taxon>Nematoda</taxon>
        <taxon>Chromadorea</taxon>
        <taxon>Rhabditida</taxon>
        <taxon>Rhabditina</taxon>
        <taxon>Rhabditomorpha</taxon>
        <taxon>Strongyloidea</taxon>
        <taxon>Strongylidae</taxon>
        <taxon>Cylicostephanus</taxon>
    </lineage>
</organism>
<reference evidence="1 2" key="1">
    <citation type="submission" date="2018-11" db="EMBL/GenBank/DDBJ databases">
        <authorList>
            <consortium name="Pathogen Informatics"/>
        </authorList>
    </citation>
    <scope>NUCLEOTIDE SEQUENCE [LARGE SCALE GENOMIC DNA]</scope>
</reference>
<proteinExistence type="predicted"/>
<dbReference type="EMBL" id="UYRV01105914">
    <property type="protein sequence ID" value="VDN21759.1"/>
    <property type="molecule type" value="Genomic_DNA"/>
</dbReference>
<sequence>MGCPANDLIRLFSACLSGKDRQEHWEQLVEEFYGYLEEEVNDKPMPYTLEQLKESCRRFMPLGIFMIVTIIAPMHEVLYHNPDEQQRKKSMDLVTEKTECLLDDLLKFHERNTLPKNGNSV</sequence>
<dbReference type="PANTHER" id="PTHR23020">
    <property type="entry name" value="UNCHARACTERIZED NUCLEAR HORMONE RECEPTOR-RELATED"/>
    <property type="match status" value="1"/>
</dbReference>
<dbReference type="OrthoDB" id="5777157at2759"/>
<protein>
    <submittedName>
        <fullName evidence="1">Uncharacterized protein</fullName>
    </submittedName>
</protein>
<dbReference type="InterPro" id="IPR012877">
    <property type="entry name" value="Dhs-27"/>
</dbReference>
<dbReference type="Proteomes" id="UP000271889">
    <property type="component" value="Unassembled WGS sequence"/>
</dbReference>
<dbReference type="PANTHER" id="PTHR23020:SF8">
    <property type="entry name" value="CHK KINASE-LIKE DOMAIN-CONTAINING PROTEIN"/>
    <property type="match status" value="1"/>
</dbReference>
<accession>A0A3P7PQL1</accession>
<dbReference type="Pfam" id="PF07914">
    <property type="entry name" value="DUF1679"/>
    <property type="match status" value="1"/>
</dbReference>
<dbReference type="AlphaFoldDB" id="A0A3P7PQL1"/>
<name>A0A3P7PQL1_CYLGO</name>
<evidence type="ECO:0000313" key="1">
    <source>
        <dbReference type="EMBL" id="VDN21759.1"/>
    </source>
</evidence>
<evidence type="ECO:0000313" key="2">
    <source>
        <dbReference type="Proteomes" id="UP000271889"/>
    </source>
</evidence>
<gene>
    <name evidence="1" type="ORF">CGOC_LOCUS9129</name>
</gene>
<dbReference type="InterPro" id="IPR052961">
    <property type="entry name" value="Oxido-Kinase-like_Enzymes"/>
</dbReference>
<keyword evidence="2" id="KW-1185">Reference proteome</keyword>